<dbReference type="EMBL" id="BAAAZN010000018">
    <property type="protein sequence ID" value="GAA3573432.1"/>
    <property type="molecule type" value="Genomic_DNA"/>
</dbReference>
<dbReference type="SUPFAM" id="SSF109854">
    <property type="entry name" value="DinB/YfiT-like putative metalloenzymes"/>
    <property type="match status" value="1"/>
</dbReference>
<evidence type="ECO:0000259" key="1">
    <source>
        <dbReference type="Pfam" id="PF11716"/>
    </source>
</evidence>
<dbReference type="InterPro" id="IPR017520">
    <property type="entry name" value="CHP03086"/>
</dbReference>
<protein>
    <submittedName>
        <fullName evidence="2">TIGR03086 family metal-binding protein</fullName>
    </submittedName>
</protein>
<dbReference type="InterPro" id="IPR034660">
    <property type="entry name" value="DinB/YfiT-like"/>
</dbReference>
<dbReference type="Pfam" id="PF11716">
    <property type="entry name" value="MDMPI_N"/>
    <property type="match status" value="1"/>
</dbReference>
<sequence>MLNDLARVVGTTTLEQDSAPTPCGDLDVVSLRRHLFGGLGYFIVALADPAGDQRPEPREYTGPDEPERLVAVIEQLSATVEAALADGVETGPVRVPALGGSYPGDHVLSMLLAEIVVHGWDLARATDQVWQPDPAAAERARALLAVEIRPEYRGGAGMPFAPEVPISADAPALDRLLAFAGRSPDWTPPTGG</sequence>
<dbReference type="NCBIfam" id="TIGR03083">
    <property type="entry name" value="maleylpyruvate isomerase family mycothiol-dependent enzyme"/>
    <property type="match status" value="1"/>
</dbReference>
<proteinExistence type="predicted"/>
<comment type="caution">
    <text evidence="2">The sequence shown here is derived from an EMBL/GenBank/DDBJ whole genome shotgun (WGS) entry which is preliminary data.</text>
</comment>
<accession>A0ABP6XYJ5</accession>
<evidence type="ECO:0000313" key="3">
    <source>
        <dbReference type="Proteomes" id="UP001500689"/>
    </source>
</evidence>
<dbReference type="NCBIfam" id="TIGR03086">
    <property type="entry name" value="TIGR03086 family metal-binding protein"/>
    <property type="match status" value="1"/>
</dbReference>
<dbReference type="InterPro" id="IPR017517">
    <property type="entry name" value="Maleyloyr_isom"/>
</dbReference>
<name>A0ABP6XYJ5_9PSEU</name>
<dbReference type="InterPro" id="IPR024344">
    <property type="entry name" value="MDMPI_metal-binding"/>
</dbReference>
<keyword evidence="3" id="KW-1185">Reference proteome</keyword>
<reference evidence="3" key="1">
    <citation type="journal article" date="2019" name="Int. J. Syst. Evol. Microbiol.">
        <title>The Global Catalogue of Microorganisms (GCM) 10K type strain sequencing project: providing services to taxonomists for standard genome sequencing and annotation.</title>
        <authorList>
            <consortium name="The Broad Institute Genomics Platform"/>
            <consortium name="The Broad Institute Genome Sequencing Center for Infectious Disease"/>
            <person name="Wu L."/>
            <person name="Ma J."/>
        </authorList>
    </citation>
    <scope>NUCLEOTIDE SEQUENCE [LARGE SCALE GENOMIC DNA]</scope>
    <source>
        <strain evidence="3">JCM 16898</strain>
    </source>
</reference>
<dbReference type="Proteomes" id="UP001500689">
    <property type="component" value="Unassembled WGS sequence"/>
</dbReference>
<evidence type="ECO:0000313" key="2">
    <source>
        <dbReference type="EMBL" id="GAA3573432.1"/>
    </source>
</evidence>
<dbReference type="Gene3D" id="1.20.120.450">
    <property type="entry name" value="dinb family like domain"/>
    <property type="match status" value="1"/>
</dbReference>
<feature type="domain" description="Mycothiol-dependent maleylpyruvate isomerase metal-binding" evidence="1">
    <location>
        <begin position="3"/>
        <end position="123"/>
    </location>
</feature>
<organism evidence="2 3">
    <name type="scientific">Amycolatopsis ultiminotia</name>
    <dbReference type="NCBI Taxonomy" id="543629"/>
    <lineage>
        <taxon>Bacteria</taxon>
        <taxon>Bacillati</taxon>
        <taxon>Actinomycetota</taxon>
        <taxon>Actinomycetes</taxon>
        <taxon>Pseudonocardiales</taxon>
        <taxon>Pseudonocardiaceae</taxon>
        <taxon>Amycolatopsis</taxon>
    </lineage>
</organism>
<gene>
    <name evidence="2" type="ORF">GCM10022222_67220</name>
</gene>